<dbReference type="InterPro" id="IPR002912">
    <property type="entry name" value="ACT_dom"/>
</dbReference>
<dbReference type="EMBL" id="CP071444">
    <property type="protein sequence ID" value="QSX09637.1"/>
    <property type="molecule type" value="Genomic_DNA"/>
</dbReference>
<dbReference type="InterPro" id="IPR008310">
    <property type="entry name" value="UPF0735_ACT_dom-cont"/>
</dbReference>
<organism evidence="2 3">
    <name type="scientific">Alkalibacter rhizosphaerae</name>
    <dbReference type="NCBI Taxonomy" id="2815577"/>
    <lineage>
        <taxon>Bacteria</taxon>
        <taxon>Bacillati</taxon>
        <taxon>Bacillota</taxon>
        <taxon>Clostridia</taxon>
        <taxon>Eubacteriales</taxon>
        <taxon>Eubacteriaceae</taxon>
        <taxon>Alkalibacter</taxon>
    </lineage>
</organism>
<dbReference type="NCBIfam" id="NF003361">
    <property type="entry name" value="PRK04435.1"/>
    <property type="match status" value="1"/>
</dbReference>
<name>A0A975AIM3_9FIRM</name>
<reference evidence="2" key="1">
    <citation type="submission" date="2021-03" db="EMBL/GenBank/DDBJ databases">
        <title>Alkalibacter marinus sp. nov., isolated from tidal flat sediment.</title>
        <authorList>
            <person name="Namirimu T."/>
            <person name="Yang J.-A."/>
            <person name="Yang S.-H."/>
            <person name="Kim Y.-J."/>
            <person name="Kwon K.K."/>
        </authorList>
    </citation>
    <scope>NUCLEOTIDE SEQUENCE</scope>
    <source>
        <strain evidence="2">ES005</strain>
    </source>
</reference>
<dbReference type="InterPro" id="IPR045865">
    <property type="entry name" value="ACT-like_dom_sf"/>
</dbReference>
<proteinExistence type="predicted"/>
<dbReference type="Gene3D" id="3.30.70.260">
    <property type="match status" value="1"/>
</dbReference>
<dbReference type="PROSITE" id="PS51671">
    <property type="entry name" value="ACT"/>
    <property type="match status" value="1"/>
</dbReference>
<gene>
    <name evidence="2" type="ORF">J0B03_02585</name>
</gene>
<dbReference type="KEGG" id="alka:J0B03_02585"/>
<feature type="domain" description="ACT" evidence="1">
    <location>
        <begin position="67"/>
        <end position="142"/>
    </location>
</feature>
<evidence type="ECO:0000313" key="3">
    <source>
        <dbReference type="Proteomes" id="UP000663499"/>
    </source>
</evidence>
<keyword evidence="3" id="KW-1185">Reference proteome</keyword>
<dbReference type="Proteomes" id="UP000663499">
    <property type="component" value="Chromosome"/>
</dbReference>
<protein>
    <submittedName>
        <fullName evidence="2">ACT domain-containing protein</fullName>
    </submittedName>
</protein>
<evidence type="ECO:0000259" key="1">
    <source>
        <dbReference type="PROSITE" id="PS51671"/>
    </source>
</evidence>
<accession>A0A975AIM3</accession>
<dbReference type="Pfam" id="PF13291">
    <property type="entry name" value="ACT_4"/>
    <property type="match status" value="1"/>
</dbReference>
<dbReference type="SUPFAM" id="SSF55021">
    <property type="entry name" value="ACT-like"/>
    <property type="match status" value="1"/>
</dbReference>
<dbReference type="AlphaFoldDB" id="A0A975AIM3"/>
<sequence>MTKYLIVSKEILPTYYDKVIEARNLIDSGKVENVSDAVKAVGISRSTYYKYKDHVFSPSTQFGRKATLSFVLDHKKGVLSHLLNLMAEEGANILTISQDIPIHQRAIVNMTIDVLDMQNSLDYLVDRLKELDGVSKAKLLAIE</sequence>
<evidence type="ECO:0000313" key="2">
    <source>
        <dbReference type="EMBL" id="QSX09637.1"/>
    </source>
</evidence>
<dbReference type="PIRSF" id="PIRSF025624">
    <property type="entry name" value="ACT_PheB"/>
    <property type="match status" value="1"/>
</dbReference>